<dbReference type="RefSeq" id="XP_001259946.1">
    <property type="nucleotide sequence ID" value="XM_001259945.1"/>
</dbReference>
<evidence type="ECO:0000313" key="1">
    <source>
        <dbReference type="EMBL" id="EAW18049.1"/>
    </source>
</evidence>
<evidence type="ECO:0000313" key="2">
    <source>
        <dbReference type="Proteomes" id="UP000006702"/>
    </source>
</evidence>
<reference evidence="2" key="1">
    <citation type="journal article" date="2008" name="PLoS Genet.">
        <title>Genomic islands in the pathogenic filamentous fungus Aspergillus fumigatus.</title>
        <authorList>
            <person name="Fedorova N.D."/>
            <person name="Khaldi N."/>
            <person name="Joardar V.S."/>
            <person name="Maiti R."/>
            <person name="Amedeo P."/>
            <person name="Anderson M.J."/>
            <person name="Crabtree J."/>
            <person name="Silva J.C."/>
            <person name="Badger J.H."/>
            <person name="Albarraq A."/>
            <person name="Angiuoli S."/>
            <person name="Bussey H."/>
            <person name="Bowyer P."/>
            <person name="Cotty P.J."/>
            <person name="Dyer P.S."/>
            <person name="Egan A."/>
            <person name="Galens K."/>
            <person name="Fraser-Liggett C.M."/>
            <person name="Haas B.J."/>
            <person name="Inman J.M."/>
            <person name="Kent R."/>
            <person name="Lemieux S."/>
            <person name="Malavazi I."/>
            <person name="Orvis J."/>
            <person name="Roemer T."/>
            <person name="Ronning C.M."/>
            <person name="Sundaram J.P."/>
            <person name="Sutton G."/>
            <person name="Turner G."/>
            <person name="Venter J.C."/>
            <person name="White O.R."/>
            <person name="Whitty B.R."/>
            <person name="Youngman P."/>
            <person name="Wolfe K.H."/>
            <person name="Goldman G.H."/>
            <person name="Wortman J.R."/>
            <person name="Jiang B."/>
            <person name="Denning D.W."/>
            <person name="Nierman W.C."/>
        </authorList>
    </citation>
    <scope>NUCLEOTIDE SEQUENCE [LARGE SCALE GENOMIC DNA]</scope>
    <source>
        <strain evidence="2">ATCC 1020 / DSM 3700 / CBS 544.65 / FGSC A1164 / JCM 1740 / NRRL 181 / WB 181</strain>
    </source>
</reference>
<dbReference type="KEGG" id="nfi:NFIA_079910"/>
<protein>
    <submittedName>
        <fullName evidence="1">Uncharacterized protein</fullName>
    </submittedName>
</protein>
<accession>A1DF92</accession>
<dbReference type="GeneID" id="4586502"/>
<organism evidence="1 2">
    <name type="scientific">Neosartorya fischeri (strain ATCC 1020 / DSM 3700 / CBS 544.65 / FGSC A1164 / JCM 1740 / NRRL 181 / WB 181)</name>
    <name type="common">Aspergillus fischerianus</name>
    <dbReference type="NCBI Taxonomy" id="331117"/>
    <lineage>
        <taxon>Eukaryota</taxon>
        <taxon>Fungi</taxon>
        <taxon>Dikarya</taxon>
        <taxon>Ascomycota</taxon>
        <taxon>Pezizomycotina</taxon>
        <taxon>Eurotiomycetes</taxon>
        <taxon>Eurotiomycetidae</taxon>
        <taxon>Eurotiales</taxon>
        <taxon>Aspergillaceae</taxon>
        <taxon>Aspergillus</taxon>
        <taxon>Aspergillus subgen. Fumigati</taxon>
    </lineage>
</organism>
<name>A1DF92_NEOFI</name>
<keyword evidence="2" id="KW-1185">Reference proteome</keyword>
<dbReference type="EMBL" id="DS027696">
    <property type="protein sequence ID" value="EAW18049.1"/>
    <property type="molecule type" value="Genomic_DNA"/>
</dbReference>
<proteinExistence type="predicted"/>
<sequence length="109" mass="12059">MNSFLMAHRKTLPSKLPKGATVKQVLQAKMALSEDPDGIPEETETDEPHGYLEEDAAIKAAKEAKVKRVLLVETDIAEDLDCLLEMDEKPSEKANGGLWSLELHIELGF</sequence>
<dbReference type="VEuPathDB" id="FungiDB:NFIA_079910"/>
<dbReference type="HOGENOM" id="CLU_2184657_0_0_1"/>
<dbReference type="AlphaFoldDB" id="A1DF92"/>
<gene>
    <name evidence="1" type="ORF">NFIA_079910</name>
</gene>
<dbReference type="Proteomes" id="UP000006702">
    <property type="component" value="Unassembled WGS sequence"/>
</dbReference>